<dbReference type="InterPro" id="IPR002514">
    <property type="entry name" value="Transposase_8"/>
</dbReference>
<organism evidence="2 3">
    <name type="scientific">Acidimicrobium ferrooxidans (strain DSM 10331 / JCM 15462 / NBRC 103882 / ICP)</name>
    <dbReference type="NCBI Taxonomy" id="525909"/>
    <lineage>
        <taxon>Bacteria</taxon>
        <taxon>Bacillati</taxon>
        <taxon>Actinomycetota</taxon>
        <taxon>Acidimicrobiia</taxon>
        <taxon>Acidimicrobiales</taxon>
        <taxon>Acidimicrobiaceae</taxon>
        <taxon>Acidimicrobium</taxon>
    </lineage>
</organism>
<protein>
    <submittedName>
        <fullName evidence="2">Transposase IS3/IS911 family protein</fullName>
    </submittedName>
</protein>
<dbReference type="SUPFAM" id="SSF46689">
    <property type="entry name" value="Homeodomain-like"/>
    <property type="match status" value="1"/>
</dbReference>
<keyword evidence="3" id="KW-1185">Reference proteome</keyword>
<dbReference type="Pfam" id="PF01527">
    <property type="entry name" value="HTH_Tnp_1"/>
    <property type="match status" value="1"/>
</dbReference>
<dbReference type="KEGG" id="afo:Afer_2015"/>
<evidence type="ECO:0000256" key="1">
    <source>
        <dbReference type="SAM" id="Coils"/>
    </source>
</evidence>
<accession>C7M2C7</accession>
<sequence length="92" mass="10928">MKRRRHTTEQIIRKLAEGEKLLGQGQSIEEVARHLEITESTWHRWRNQYGGMKADDVKRLKELEKENTRLKKIVADQALDIDMLKELNRGNF</sequence>
<reference evidence="2 3" key="1">
    <citation type="journal article" date="2009" name="Stand. Genomic Sci.">
        <title>Complete genome sequence of Acidimicrobium ferrooxidans type strain (ICP).</title>
        <authorList>
            <person name="Clum A."/>
            <person name="Nolan M."/>
            <person name="Lang E."/>
            <person name="Glavina Del Rio T."/>
            <person name="Tice H."/>
            <person name="Copeland A."/>
            <person name="Cheng J.F."/>
            <person name="Lucas S."/>
            <person name="Chen F."/>
            <person name="Bruce D."/>
            <person name="Goodwin L."/>
            <person name="Pitluck S."/>
            <person name="Ivanova N."/>
            <person name="Mavrommatis K."/>
            <person name="Mikhailova N."/>
            <person name="Pati A."/>
            <person name="Chen A."/>
            <person name="Palaniappan K."/>
            <person name="Goker M."/>
            <person name="Spring S."/>
            <person name="Land M."/>
            <person name="Hauser L."/>
            <person name="Chang Y.J."/>
            <person name="Jeffries C.C."/>
            <person name="Chain P."/>
            <person name="Bristow J."/>
            <person name="Eisen J.A."/>
            <person name="Markowitz V."/>
            <person name="Hugenholtz P."/>
            <person name="Kyrpides N.C."/>
            <person name="Klenk H.P."/>
            <person name="Lapidus A."/>
        </authorList>
    </citation>
    <scope>NUCLEOTIDE SEQUENCE [LARGE SCALE GENOMIC DNA]</scope>
    <source>
        <strain evidence="3">DSM 10331 / JCM 15462 / NBRC 103882 / ICP</strain>
    </source>
</reference>
<dbReference type="GO" id="GO:0006313">
    <property type="term" value="P:DNA transposition"/>
    <property type="evidence" value="ECO:0007669"/>
    <property type="project" value="InterPro"/>
</dbReference>
<dbReference type="GO" id="GO:0003677">
    <property type="term" value="F:DNA binding"/>
    <property type="evidence" value="ECO:0007669"/>
    <property type="project" value="InterPro"/>
</dbReference>
<dbReference type="EMBL" id="CP001631">
    <property type="protein sequence ID" value="ACU54916.1"/>
    <property type="molecule type" value="Genomic_DNA"/>
</dbReference>
<dbReference type="eggNOG" id="COG2963">
    <property type="taxonomic scope" value="Bacteria"/>
</dbReference>
<dbReference type="GO" id="GO:0004803">
    <property type="term" value="F:transposase activity"/>
    <property type="evidence" value="ECO:0007669"/>
    <property type="project" value="InterPro"/>
</dbReference>
<dbReference type="STRING" id="525909.Afer_2015"/>
<dbReference type="AlphaFoldDB" id="C7M2C7"/>
<dbReference type="Proteomes" id="UP000000771">
    <property type="component" value="Chromosome"/>
</dbReference>
<evidence type="ECO:0000313" key="2">
    <source>
        <dbReference type="EMBL" id="ACU54916.1"/>
    </source>
</evidence>
<feature type="coiled-coil region" evidence="1">
    <location>
        <begin position="53"/>
        <end position="80"/>
    </location>
</feature>
<dbReference type="PANTHER" id="PTHR33609">
    <property type="entry name" value="LOW CALCIUM RESPONSE LOCUS PROTEIN S"/>
    <property type="match status" value="1"/>
</dbReference>
<gene>
    <name evidence="2" type="ordered locus">Afer_2015</name>
</gene>
<dbReference type="HOGENOM" id="CLU_027402_34_1_11"/>
<dbReference type="InterPro" id="IPR052546">
    <property type="entry name" value="Transposase_8_domain"/>
</dbReference>
<name>C7M2C7_ACIFD</name>
<dbReference type="PANTHER" id="PTHR33609:SF1">
    <property type="entry name" value="TRANSPOSASE"/>
    <property type="match status" value="1"/>
</dbReference>
<keyword evidence="1" id="KW-0175">Coiled coil</keyword>
<evidence type="ECO:0000313" key="3">
    <source>
        <dbReference type="Proteomes" id="UP000000771"/>
    </source>
</evidence>
<dbReference type="InterPro" id="IPR009057">
    <property type="entry name" value="Homeodomain-like_sf"/>
</dbReference>
<proteinExistence type="predicted"/>